<proteinExistence type="predicted"/>
<organism evidence="1 2">
    <name type="scientific">Spiroplasma mirum ATCC 29335</name>
    <dbReference type="NCBI Taxonomy" id="838561"/>
    <lineage>
        <taxon>Bacteria</taxon>
        <taxon>Bacillati</taxon>
        <taxon>Mycoplasmatota</taxon>
        <taxon>Mollicutes</taxon>
        <taxon>Entomoplasmatales</taxon>
        <taxon>Spiroplasmataceae</taxon>
        <taxon>Spiroplasma</taxon>
    </lineage>
</organism>
<dbReference type="KEGG" id="smia:P344_04370"/>
<accession>W0GRH2</accession>
<keyword evidence="2" id="KW-1185">Reference proteome</keyword>
<protein>
    <submittedName>
        <fullName evidence="1">Uncharacterized protein</fullName>
    </submittedName>
</protein>
<dbReference type="EMBL" id="CP006720">
    <property type="protein sequence ID" value="AHI58199.1"/>
    <property type="molecule type" value="Genomic_DNA"/>
</dbReference>
<reference evidence="1 2" key="1">
    <citation type="submission" date="2013-09" db="EMBL/GenBank/DDBJ databases">
        <title>Complete genome sequence of Spiroplasma mirum suckling mouse cataract agent.</title>
        <authorList>
            <person name="Landry C.A."/>
            <person name="Bastian F.O."/>
            <person name="Thune R.L."/>
        </authorList>
    </citation>
    <scope>NUCLEOTIDE SEQUENCE [LARGE SCALE GENOMIC DNA]</scope>
    <source>
        <strain evidence="1 2">SMCA</strain>
    </source>
</reference>
<evidence type="ECO:0000313" key="1">
    <source>
        <dbReference type="EMBL" id="AHI58199.1"/>
    </source>
</evidence>
<dbReference type="HOGENOM" id="CLU_2048266_0_0_14"/>
<dbReference type="PATRIC" id="fig|838561.3.peg.833"/>
<dbReference type="KEGG" id="smir:SMM_0729"/>
<gene>
    <name evidence="1" type="ORF">P344_04370</name>
</gene>
<sequence length="120" mass="13572">MISFLNNDSELTDIMQQVTWNDDKSILTLLSSAIDQTTNGILIADSKYFSNHWTGKGFQSDQITPEKFLPFYKQILKVFEISSDELQLASFNVNLAKISIAGLQLSKIVSNGDKPLRWIK</sequence>
<dbReference type="STRING" id="838561.P344_04370"/>
<name>W0GRH2_9MOLU</name>
<evidence type="ECO:0000313" key="2">
    <source>
        <dbReference type="Proteomes" id="UP000019260"/>
    </source>
</evidence>
<dbReference type="AlphaFoldDB" id="W0GRH2"/>
<dbReference type="Proteomes" id="UP000019260">
    <property type="component" value="Chromosome"/>
</dbReference>